<dbReference type="EMBL" id="CP011494">
    <property type="protein sequence ID" value="AKO51092.1"/>
    <property type="molecule type" value="Genomic_DNA"/>
</dbReference>
<proteinExistence type="predicted"/>
<reference evidence="1 2" key="1">
    <citation type="submission" date="2015-05" db="EMBL/GenBank/DDBJ databases">
        <title>Complete genome of Marinobacter psychrophilus strain 20041T isolated from sea-ice of the Canadian Basin.</title>
        <authorList>
            <person name="Song L."/>
            <person name="Ren L."/>
            <person name="Yu Y."/>
            <person name="Wang X."/>
        </authorList>
    </citation>
    <scope>NUCLEOTIDE SEQUENCE [LARGE SCALE GENOMIC DNA]</scope>
    <source>
        <strain evidence="1 2">20041</strain>
    </source>
</reference>
<dbReference type="KEGG" id="mpq:ABA45_00535"/>
<accession>A0A0H4I7Q2</accession>
<evidence type="ECO:0000313" key="2">
    <source>
        <dbReference type="Proteomes" id="UP000036406"/>
    </source>
</evidence>
<evidence type="ECO:0000313" key="1">
    <source>
        <dbReference type="EMBL" id="AKO51092.1"/>
    </source>
</evidence>
<sequence>MCSLAQLSRSSNCEIHGIVNGTLAPAENSVSIMVHGKQSVGKCLERMLDAESTLKLRTGFSRSIA</sequence>
<organism evidence="1 2">
    <name type="scientific">Marinobacter psychrophilus</name>
    <dbReference type="NCBI Taxonomy" id="330734"/>
    <lineage>
        <taxon>Bacteria</taxon>
        <taxon>Pseudomonadati</taxon>
        <taxon>Pseudomonadota</taxon>
        <taxon>Gammaproteobacteria</taxon>
        <taxon>Pseudomonadales</taxon>
        <taxon>Marinobacteraceae</taxon>
        <taxon>Marinobacter</taxon>
    </lineage>
</organism>
<keyword evidence="2" id="KW-1185">Reference proteome</keyword>
<gene>
    <name evidence="1" type="ORF">ABA45_00535</name>
</gene>
<dbReference type="STRING" id="330734.ABA45_00535"/>
<dbReference type="PATRIC" id="fig|330734.3.peg.116"/>
<name>A0A0H4I7Q2_9GAMM</name>
<dbReference type="Proteomes" id="UP000036406">
    <property type="component" value="Chromosome"/>
</dbReference>
<dbReference type="AlphaFoldDB" id="A0A0H4I7Q2"/>
<protein>
    <submittedName>
        <fullName evidence="1">Uncharacterized protein</fullName>
    </submittedName>
</protein>